<reference evidence="2" key="1">
    <citation type="submission" date="2022-11" db="UniProtKB">
        <authorList>
            <consortium name="WormBaseParasite"/>
        </authorList>
    </citation>
    <scope>IDENTIFICATION</scope>
</reference>
<sequence length="528" mass="61974">MNQNKPFSAIESFNESLDQSNCRLSEVVKAPRMNSAGQVKPVPLCRRRPLDILQHKESEQQREDLYDFPSFSNLTLEQRRDLSQTACLIFHAADEVSVTAVDFLRHFDKFHDINVLTGKYEIKMYLGPYETTIEEFVKLPEIACALYPLRLTDKITKKVYNRYRSFINVVKTYPIFAFRFCVIQCFKEVTEDATRIFGAITIQTLCNIFNNQPGIQNFFQEKIYDGQVIKRFGKLSLMEALCCFCSRDIVIRIISNDLTIIRLRNHPDFLIQIIENERVLAEKAADFYKAYVKKNSSRLDWRNLRIDPLDIYYNPDLIFISSYPSLFLDNVYAALHYKKSVQDYPTLYRAIALYINKPPDMCTFPSLTENPDINLLIEMVSPEAFEAVEKWDEEKQKLYIKIANELASKLNELDRDFVVAFIDVFPVKSRLLASFMIWSLKRMARHILLVTEQSDFIDRDEIVKKIQTQFKYNIHEWLEMFGISFEDIFFNPEVYYLLAAILIKRQNGIKLYRNMSSIMRDKSLAIGF</sequence>
<dbReference type="WBParaSite" id="PS1159_v2.g17175.t1">
    <property type="protein sequence ID" value="PS1159_v2.g17175.t1"/>
    <property type="gene ID" value="PS1159_v2.g17175"/>
</dbReference>
<name>A0AC35FG47_9BILA</name>
<evidence type="ECO:0000313" key="1">
    <source>
        <dbReference type="Proteomes" id="UP000887580"/>
    </source>
</evidence>
<accession>A0AC35FG47</accession>
<protein>
    <submittedName>
        <fullName evidence="2">Ras-GEF domain-containing protein</fullName>
    </submittedName>
</protein>
<organism evidence="1 2">
    <name type="scientific">Panagrolaimus sp. PS1159</name>
    <dbReference type="NCBI Taxonomy" id="55785"/>
    <lineage>
        <taxon>Eukaryota</taxon>
        <taxon>Metazoa</taxon>
        <taxon>Ecdysozoa</taxon>
        <taxon>Nematoda</taxon>
        <taxon>Chromadorea</taxon>
        <taxon>Rhabditida</taxon>
        <taxon>Tylenchina</taxon>
        <taxon>Panagrolaimomorpha</taxon>
        <taxon>Panagrolaimoidea</taxon>
        <taxon>Panagrolaimidae</taxon>
        <taxon>Panagrolaimus</taxon>
    </lineage>
</organism>
<evidence type="ECO:0000313" key="2">
    <source>
        <dbReference type="WBParaSite" id="PS1159_v2.g17175.t1"/>
    </source>
</evidence>
<proteinExistence type="predicted"/>
<dbReference type="Proteomes" id="UP000887580">
    <property type="component" value="Unplaced"/>
</dbReference>